<keyword evidence="1" id="KW-0472">Membrane</keyword>
<keyword evidence="1" id="KW-0812">Transmembrane</keyword>
<evidence type="ECO:0008006" key="4">
    <source>
        <dbReference type="Google" id="ProtNLM"/>
    </source>
</evidence>
<keyword evidence="3" id="KW-1185">Reference proteome</keyword>
<evidence type="ECO:0000313" key="2">
    <source>
        <dbReference type="EMBL" id="MFC6180235.1"/>
    </source>
</evidence>
<evidence type="ECO:0000256" key="1">
    <source>
        <dbReference type="SAM" id="Phobius"/>
    </source>
</evidence>
<feature type="transmembrane region" description="Helical" evidence="1">
    <location>
        <begin position="89"/>
        <end position="107"/>
    </location>
</feature>
<name>A0ABW1RXI4_9LACO</name>
<comment type="caution">
    <text evidence="2">The sequence shown here is derived from an EMBL/GenBank/DDBJ whole genome shotgun (WGS) entry which is preliminary data.</text>
</comment>
<gene>
    <name evidence="2" type="ORF">ACFP5Y_03220</name>
</gene>
<sequence length="123" mass="14479">MNFAPAEWFGFKQRVKQDLIFEKEENGTTITKRVYGRFNLWALLFTWFYALFSPRCQIRYFSLKSAVPFLAMLSLNMIVSLFFTENVVMAVGLIGDIWYGIMFETWFKNQLVADGYQLVKADQ</sequence>
<dbReference type="RefSeq" id="WP_137629658.1">
    <property type="nucleotide sequence ID" value="NZ_BJDJ01000030.1"/>
</dbReference>
<accession>A0ABW1RXI4</accession>
<keyword evidence="1" id="KW-1133">Transmembrane helix</keyword>
<feature type="transmembrane region" description="Helical" evidence="1">
    <location>
        <begin position="65"/>
        <end position="83"/>
    </location>
</feature>
<dbReference type="EMBL" id="JBHSSC010000008">
    <property type="protein sequence ID" value="MFC6180235.1"/>
    <property type="molecule type" value="Genomic_DNA"/>
</dbReference>
<protein>
    <recommendedName>
        <fullName evidence="4">Integral membrane protein</fullName>
    </recommendedName>
</protein>
<feature type="transmembrane region" description="Helical" evidence="1">
    <location>
        <begin position="34"/>
        <end position="53"/>
    </location>
</feature>
<organism evidence="2 3">
    <name type="scientific">Lactiplantibacillus daowaiensis</name>
    <dbReference type="NCBI Taxonomy" id="2559918"/>
    <lineage>
        <taxon>Bacteria</taxon>
        <taxon>Bacillati</taxon>
        <taxon>Bacillota</taxon>
        <taxon>Bacilli</taxon>
        <taxon>Lactobacillales</taxon>
        <taxon>Lactobacillaceae</taxon>
        <taxon>Lactiplantibacillus</taxon>
    </lineage>
</organism>
<dbReference type="Proteomes" id="UP001596282">
    <property type="component" value="Unassembled WGS sequence"/>
</dbReference>
<proteinExistence type="predicted"/>
<evidence type="ECO:0000313" key="3">
    <source>
        <dbReference type="Proteomes" id="UP001596282"/>
    </source>
</evidence>
<reference evidence="3" key="1">
    <citation type="journal article" date="2019" name="Int. J. Syst. Evol. Microbiol.">
        <title>The Global Catalogue of Microorganisms (GCM) 10K type strain sequencing project: providing services to taxonomists for standard genome sequencing and annotation.</title>
        <authorList>
            <consortium name="The Broad Institute Genomics Platform"/>
            <consortium name="The Broad Institute Genome Sequencing Center for Infectious Disease"/>
            <person name="Wu L."/>
            <person name="Ma J."/>
        </authorList>
    </citation>
    <scope>NUCLEOTIDE SEQUENCE [LARGE SCALE GENOMIC DNA]</scope>
    <source>
        <strain evidence="3">CCM 8933</strain>
    </source>
</reference>